<proteinExistence type="predicted"/>
<dbReference type="AlphaFoldDB" id="A0A091EER0"/>
<keyword evidence="2" id="KW-1185">Reference proteome</keyword>
<gene>
    <name evidence="1" type="ORF">N302_13364</name>
</gene>
<feature type="non-terminal residue" evidence="1">
    <location>
        <position position="37"/>
    </location>
</feature>
<dbReference type="EMBL" id="KK718214">
    <property type="protein sequence ID" value="KFO55137.1"/>
    <property type="molecule type" value="Genomic_DNA"/>
</dbReference>
<sequence length="37" mass="4035">PGHTVAFNLQGTVADETTGYAGLSEEFVVRVKVRWAE</sequence>
<protein>
    <submittedName>
        <fullName evidence="1">Uncharacterized protein</fullName>
    </submittedName>
</protein>
<dbReference type="Proteomes" id="UP000052976">
    <property type="component" value="Unassembled WGS sequence"/>
</dbReference>
<organism evidence="1 2">
    <name type="scientific">Corvus brachyrhynchos</name>
    <name type="common">American crow</name>
    <dbReference type="NCBI Taxonomy" id="85066"/>
    <lineage>
        <taxon>Eukaryota</taxon>
        <taxon>Metazoa</taxon>
        <taxon>Chordata</taxon>
        <taxon>Craniata</taxon>
        <taxon>Vertebrata</taxon>
        <taxon>Euteleostomi</taxon>
        <taxon>Archelosauria</taxon>
        <taxon>Archosauria</taxon>
        <taxon>Dinosauria</taxon>
        <taxon>Saurischia</taxon>
        <taxon>Theropoda</taxon>
        <taxon>Coelurosauria</taxon>
        <taxon>Aves</taxon>
        <taxon>Neognathae</taxon>
        <taxon>Neoaves</taxon>
        <taxon>Telluraves</taxon>
        <taxon>Australaves</taxon>
        <taxon>Passeriformes</taxon>
        <taxon>Corvoidea</taxon>
        <taxon>Corvidae</taxon>
        <taxon>Corvus</taxon>
    </lineage>
</organism>
<evidence type="ECO:0000313" key="2">
    <source>
        <dbReference type="Proteomes" id="UP000052976"/>
    </source>
</evidence>
<feature type="non-terminal residue" evidence="1">
    <location>
        <position position="1"/>
    </location>
</feature>
<name>A0A091EER0_CORBR</name>
<reference evidence="1 2" key="1">
    <citation type="submission" date="2014-04" db="EMBL/GenBank/DDBJ databases">
        <title>Genome evolution of avian class.</title>
        <authorList>
            <person name="Zhang G."/>
            <person name="Li C."/>
        </authorList>
    </citation>
    <scope>NUCLEOTIDE SEQUENCE [LARGE SCALE GENOMIC DNA]</scope>
    <source>
        <strain evidence="1">BGI_N302</strain>
    </source>
</reference>
<accession>A0A091EER0</accession>
<evidence type="ECO:0000313" key="1">
    <source>
        <dbReference type="EMBL" id="KFO55137.1"/>
    </source>
</evidence>